<organism evidence="2 3">
    <name type="scientific">Mucuna pruriens</name>
    <name type="common">Velvet bean</name>
    <name type="synonym">Dolichos pruriens</name>
    <dbReference type="NCBI Taxonomy" id="157652"/>
    <lineage>
        <taxon>Eukaryota</taxon>
        <taxon>Viridiplantae</taxon>
        <taxon>Streptophyta</taxon>
        <taxon>Embryophyta</taxon>
        <taxon>Tracheophyta</taxon>
        <taxon>Spermatophyta</taxon>
        <taxon>Magnoliopsida</taxon>
        <taxon>eudicotyledons</taxon>
        <taxon>Gunneridae</taxon>
        <taxon>Pentapetalae</taxon>
        <taxon>rosids</taxon>
        <taxon>fabids</taxon>
        <taxon>Fabales</taxon>
        <taxon>Fabaceae</taxon>
        <taxon>Papilionoideae</taxon>
        <taxon>50 kb inversion clade</taxon>
        <taxon>NPAAA clade</taxon>
        <taxon>indigoferoid/millettioid clade</taxon>
        <taxon>Phaseoleae</taxon>
        <taxon>Mucuna</taxon>
    </lineage>
</organism>
<evidence type="ECO:0000313" key="3">
    <source>
        <dbReference type="Proteomes" id="UP000257109"/>
    </source>
</evidence>
<evidence type="ECO:0000256" key="1">
    <source>
        <dbReference type="SAM" id="MobiDB-lite"/>
    </source>
</evidence>
<dbReference type="AlphaFoldDB" id="A0A371EY06"/>
<sequence length="153" mass="17216">MRTVTPTVGSRRPTLELRSTEEGRPTTVLLTRNQAASSSNGDEEDTLQRLLRPVASLQACSDEQTWLNVEAEERHRKAEEEELCHQLTAVKATVEKLGGAVAPLLTPSTQVFWAQPFSEEIDETVIPLNFREVVIKPFDRTQDPHIHLQAFQT</sequence>
<comment type="caution">
    <text evidence="2">The sequence shown here is derived from an EMBL/GenBank/DDBJ whole genome shotgun (WGS) entry which is preliminary data.</text>
</comment>
<dbReference type="EMBL" id="QJKJ01011561">
    <property type="protein sequence ID" value="RDX70823.1"/>
    <property type="molecule type" value="Genomic_DNA"/>
</dbReference>
<accession>A0A371EY06</accession>
<protein>
    <submittedName>
        <fullName evidence="2">Uncharacterized protein</fullName>
    </submittedName>
</protein>
<gene>
    <name evidence="2" type="ORF">CR513_49889</name>
</gene>
<feature type="compositionally biased region" description="Basic and acidic residues" evidence="1">
    <location>
        <begin position="13"/>
        <end position="24"/>
    </location>
</feature>
<keyword evidence="3" id="KW-1185">Reference proteome</keyword>
<evidence type="ECO:0000313" key="2">
    <source>
        <dbReference type="EMBL" id="RDX70823.1"/>
    </source>
</evidence>
<dbReference type="Proteomes" id="UP000257109">
    <property type="component" value="Unassembled WGS sequence"/>
</dbReference>
<feature type="non-terminal residue" evidence="2">
    <location>
        <position position="1"/>
    </location>
</feature>
<feature type="region of interest" description="Disordered" evidence="1">
    <location>
        <begin position="1"/>
        <end position="24"/>
    </location>
</feature>
<reference evidence="2" key="1">
    <citation type="submission" date="2018-05" db="EMBL/GenBank/DDBJ databases">
        <title>Draft genome of Mucuna pruriens seed.</title>
        <authorList>
            <person name="Nnadi N.E."/>
            <person name="Vos R."/>
            <person name="Hasami M.H."/>
            <person name="Devisetty U.K."/>
            <person name="Aguiy J.C."/>
        </authorList>
    </citation>
    <scope>NUCLEOTIDE SEQUENCE [LARGE SCALE GENOMIC DNA]</scope>
    <source>
        <strain evidence="2">JCA_2017</strain>
    </source>
</reference>
<name>A0A371EY06_MUCPR</name>
<proteinExistence type="predicted"/>